<evidence type="ECO:0000313" key="3">
    <source>
        <dbReference type="RefSeq" id="XP_028147061.1"/>
    </source>
</evidence>
<gene>
    <name evidence="2 3" type="primary">LOC114340511</name>
</gene>
<protein>
    <submittedName>
        <fullName evidence="2">Uncharacterized protein LOC114340511 isoform X1</fullName>
    </submittedName>
    <submittedName>
        <fullName evidence="3">Uncharacterized protein LOC114340511 isoform X2</fullName>
    </submittedName>
</protein>
<dbReference type="PANTHER" id="PTHR31650">
    <property type="entry name" value="O-ACYLTRANSFERASE (WSD1-LIKE) FAMILY PROTEIN"/>
    <property type="match status" value="1"/>
</dbReference>
<dbReference type="OrthoDB" id="8196708at2759"/>
<keyword evidence="1" id="KW-1133">Transmembrane helix</keyword>
<keyword evidence="1" id="KW-0472">Membrane</keyword>
<feature type="transmembrane region" description="Helical" evidence="1">
    <location>
        <begin position="6"/>
        <end position="31"/>
    </location>
</feature>
<accession>A0A6P7GCG1</accession>
<dbReference type="RefSeq" id="XP_028147060.1">
    <property type="nucleotide sequence ID" value="XM_028291259.1"/>
</dbReference>
<dbReference type="InterPro" id="IPR045034">
    <property type="entry name" value="O-acyltransferase_WSD1-like"/>
</dbReference>
<dbReference type="PANTHER" id="PTHR31650:SF23">
    <property type="entry name" value="GH11223P"/>
    <property type="match status" value="1"/>
</dbReference>
<dbReference type="GO" id="GO:0008374">
    <property type="term" value="F:O-acyltransferase activity"/>
    <property type="evidence" value="ECO:0007669"/>
    <property type="project" value="InterPro"/>
</dbReference>
<dbReference type="AlphaFoldDB" id="A0A6P7GCG1"/>
<sequence>MLNFLINFSLFGGVVLVSPFVILTFFVLKVYKALWMNVLSMLHPNVEFIKYDTVRSLLDTHRNQGIVCVLLSVKGQAQPEAVRRHLQEVVRRRDKTGNLAFLRLRHCLVTKCGSYGWQNSKFNLDQHLTVVPFTYKGRAVTEYNIQDYVNEIVSKYMPGNISPWQITIIPSSEDQHYILFRLHHILLSEGLNIGDLLPLIPPTRPPVGSYVSRSPLVEVFKKPEVILVLKDRLTEELSNRWNEFVANNDPLERPELLKSTPTFFQFVSYCLLSFVSVIRDCRKGFRVIKPDAFSRFKYVVQSVLKETDKRQIGPKTLCLSVFKSLDPRNLLTNLVQFLFYILLKVPIRLPIALFAECRAFCTCLTLNYCPYPRTTVGILYTFIPLFYNSLKEFAYIATILFKAPKTIIQDILLQDESFETFTLCGRKSVAWSDPIKTETIKAVAKQAGVSETEIMLSAVSMCLSKYFVQTNHYIPTKLPITIRNISSNYIFSTGPNIRPEDAVSGILCLSLTVPDPKKGTTEIENLLEIRNKFNASLENQGLSHLLTMLQTKFRFLSKFLPATLLSIYLKYLSRKYAVSVAEITSRYPNVTQRTIWGQEVSSVIYLRPPQANTCISLCLNEYSDHVKLGLMCDSQLVPYHTYLVRNFSENIQNLGEAIKEGIGIE</sequence>
<proteinExistence type="predicted"/>
<dbReference type="RefSeq" id="XP_028147061.1">
    <property type="nucleotide sequence ID" value="XM_028291260.1"/>
</dbReference>
<evidence type="ECO:0000313" key="2">
    <source>
        <dbReference type="RefSeq" id="XP_028147060.1"/>
    </source>
</evidence>
<organism evidence="3">
    <name type="scientific">Diabrotica virgifera virgifera</name>
    <name type="common">western corn rootworm</name>
    <dbReference type="NCBI Taxonomy" id="50390"/>
    <lineage>
        <taxon>Eukaryota</taxon>
        <taxon>Metazoa</taxon>
        <taxon>Ecdysozoa</taxon>
        <taxon>Arthropoda</taxon>
        <taxon>Hexapoda</taxon>
        <taxon>Insecta</taxon>
        <taxon>Pterygota</taxon>
        <taxon>Neoptera</taxon>
        <taxon>Endopterygota</taxon>
        <taxon>Coleoptera</taxon>
        <taxon>Polyphaga</taxon>
        <taxon>Cucujiformia</taxon>
        <taxon>Chrysomeloidea</taxon>
        <taxon>Chrysomelidae</taxon>
        <taxon>Galerucinae</taxon>
        <taxon>Diabroticina</taxon>
        <taxon>Diabroticites</taxon>
        <taxon>Diabrotica</taxon>
    </lineage>
</organism>
<name>A0A6P7GCG1_DIAVI</name>
<dbReference type="KEGG" id="dvv:114340511"/>
<dbReference type="GO" id="GO:0005886">
    <property type="term" value="C:plasma membrane"/>
    <property type="evidence" value="ECO:0007669"/>
    <property type="project" value="TreeGrafter"/>
</dbReference>
<keyword evidence="1" id="KW-0812">Transmembrane</keyword>
<reference evidence="2 3" key="1">
    <citation type="submission" date="2025-04" db="UniProtKB">
        <authorList>
            <consortium name="RefSeq"/>
        </authorList>
    </citation>
    <scope>IDENTIFICATION</scope>
    <source>
        <tissue evidence="2 3">Whole insect</tissue>
    </source>
</reference>
<evidence type="ECO:0000256" key="1">
    <source>
        <dbReference type="SAM" id="Phobius"/>
    </source>
</evidence>
<dbReference type="GO" id="GO:0019432">
    <property type="term" value="P:triglyceride biosynthetic process"/>
    <property type="evidence" value="ECO:0007669"/>
    <property type="project" value="TreeGrafter"/>
</dbReference>